<sequence length="182" mass="21415">MFFFLNFRESRNGTIEPGFIPFHNPTEFDSEHHSFREYITNWDISRQALVRRLACILAVCFHVPMNLISVLSYVVSLQMFFGIIISVLNLLCVGIAMWKLDVMSGQKLFFNKTSYDRTHFDYIILGSLIVYGSSFGVFVFARMWLRDWVWFFRIVWPCLIATDIFTFMAGWIGTWRDTSITL</sequence>
<keyword evidence="3" id="KW-1185">Reference proteome</keyword>
<keyword evidence="1" id="KW-0472">Membrane</keyword>
<name>A0A9P6SMC6_9HELO</name>
<dbReference type="EMBL" id="VNKQ01000020">
    <property type="protein sequence ID" value="KAG0644995.1"/>
    <property type="molecule type" value="Genomic_DNA"/>
</dbReference>
<dbReference type="Proteomes" id="UP000785200">
    <property type="component" value="Unassembled WGS sequence"/>
</dbReference>
<feature type="transmembrane region" description="Helical" evidence="1">
    <location>
        <begin position="120"/>
        <end position="144"/>
    </location>
</feature>
<comment type="caution">
    <text evidence="2">The sequence shown here is derived from an EMBL/GenBank/DDBJ whole genome shotgun (WGS) entry which is preliminary data.</text>
</comment>
<feature type="transmembrane region" description="Helical" evidence="1">
    <location>
        <begin position="150"/>
        <end position="172"/>
    </location>
</feature>
<proteinExistence type="predicted"/>
<evidence type="ECO:0000256" key="1">
    <source>
        <dbReference type="SAM" id="Phobius"/>
    </source>
</evidence>
<gene>
    <name evidence="2" type="ORF">D0Z07_9256</name>
</gene>
<reference evidence="2" key="1">
    <citation type="submission" date="2019-07" db="EMBL/GenBank/DDBJ databases">
        <title>Hyphodiscus hymeniophilus genome sequencing and assembly.</title>
        <authorList>
            <person name="Kramer G."/>
            <person name="Nodwell J."/>
        </authorList>
    </citation>
    <scope>NUCLEOTIDE SEQUENCE</scope>
    <source>
        <strain evidence="2">ATCC 34498</strain>
    </source>
</reference>
<feature type="transmembrane region" description="Helical" evidence="1">
    <location>
        <begin position="80"/>
        <end position="100"/>
    </location>
</feature>
<dbReference type="OrthoDB" id="3445303at2759"/>
<evidence type="ECO:0000313" key="2">
    <source>
        <dbReference type="EMBL" id="KAG0644995.1"/>
    </source>
</evidence>
<organism evidence="2 3">
    <name type="scientific">Hyphodiscus hymeniophilus</name>
    <dbReference type="NCBI Taxonomy" id="353542"/>
    <lineage>
        <taxon>Eukaryota</taxon>
        <taxon>Fungi</taxon>
        <taxon>Dikarya</taxon>
        <taxon>Ascomycota</taxon>
        <taxon>Pezizomycotina</taxon>
        <taxon>Leotiomycetes</taxon>
        <taxon>Helotiales</taxon>
        <taxon>Hyphodiscaceae</taxon>
        <taxon>Hyphodiscus</taxon>
    </lineage>
</organism>
<feature type="transmembrane region" description="Helical" evidence="1">
    <location>
        <begin position="53"/>
        <end position="74"/>
    </location>
</feature>
<keyword evidence="1" id="KW-1133">Transmembrane helix</keyword>
<evidence type="ECO:0000313" key="3">
    <source>
        <dbReference type="Proteomes" id="UP000785200"/>
    </source>
</evidence>
<accession>A0A9P6SMC6</accession>
<protein>
    <submittedName>
        <fullName evidence="2">Uncharacterized protein</fullName>
    </submittedName>
</protein>
<dbReference type="AlphaFoldDB" id="A0A9P6SMC6"/>
<keyword evidence="1" id="KW-0812">Transmembrane</keyword>